<feature type="compositionally biased region" description="Basic and acidic residues" evidence="1">
    <location>
        <begin position="80"/>
        <end position="106"/>
    </location>
</feature>
<proteinExistence type="predicted"/>
<organism evidence="2 3">
    <name type="scientific">Rhizopogon vesiculosus</name>
    <dbReference type="NCBI Taxonomy" id="180088"/>
    <lineage>
        <taxon>Eukaryota</taxon>
        <taxon>Fungi</taxon>
        <taxon>Dikarya</taxon>
        <taxon>Basidiomycota</taxon>
        <taxon>Agaricomycotina</taxon>
        <taxon>Agaricomycetes</taxon>
        <taxon>Agaricomycetidae</taxon>
        <taxon>Boletales</taxon>
        <taxon>Suillineae</taxon>
        <taxon>Rhizopogonaceae</taxon>
        <taxon>Rhizopogon</taxon>
    </lineage>
</organism>
<name>A0A1J8R711_9AGAM</name>
<sequence>MSDIIGAQHPPATKVAGRRLSVSTSRPRPRANSGAPSNGSPPQTENTDYPRPADHGEEEAHVPPHNEEEVPKKKKHHGHGSHDDNRLLESAYRKAEASRPTRDHVGGKNGFGGGGRISQPAGKTFGV</sequence>
<keyword evidence="3" id="KW-1185">Reference proteome</keyword>
<dbReference type="OrthoDB" id="3228420at2759"/>
<dbReference type="AlphaFoldDB" id="A0A1J8R711"/>
<feature type="compositionally biased region" description="Polar residues" evidence="1">
    <location>
        <begin position="34"/>
        <end position="47"/>
    </location>
</feature>
<evidence type="ECO:0000256" key="1">
    <source>
        <dbReference type="SAM" id="MobiDB-lite"/>
    </source>
</evidence>
<feature type="compositionally biased region" description="Gly residues" evidence="1">
    <location>
        <begin position="107"/>
        <end position="116"/>
    </location>
</feature>
<feature type="region of interest" description="Disordered" evidence="1">
    <location>
        <begin position="1"/>
        <end position="127"/>
    </location>
</feature>
<feature type="compositionally biased region" description="Basic and acidic residues" evidence="1">
    <location>
        <begin position="51"/>
        <end position="71"/>
    </location>
</feature>
<dbReference type="EMBL" id="LVVM01000940">
    <property type="protein sequence ID" value="OJA19668.1"/>
    <property type="molecule type" value="Genomic_DNA"/>
</dbReference>
<dbReference type="Proteomes" id="UP000183567">
    <property type="component" value="Unassembled WGS sequence"/>
</dbReference>
<comment type="caution">
    <text evidence="2">The sequence shown here is derived from an EMBL/GenBank/DDBJ whole genome shotgun (WGS) entry which is preliminary data.</text>
</comment>
<gene>
    <name evidence="2" type="ORF">AZE42_02824</name>
</gene>
<accession>A0A1J8R711</accession>
<evidence type="ECO:0000313" key="2">
    <source>
        <dbReference type="EMBL" id="OJA19668.1"/>
    </source>
</evidence>
<evidence type="ECO:0000313" key="3">
    <source>
        <dbReference type="Proteomes" id="UP000183567"/>
    </source>
</evidence>
<protein>
    <submittedName>
        <fullName evidence="2">Uncharacterized protein</fullName>
    </submittedName>
</protein>
<reference evidence="2 3" key="1">
    <citation type="submission" date="2016-03" db="EMBL/GenBank/DDBJ databases">
        <title>Comparative genomics of the ectomycorrhizal sister species Rhizopogon vinicolor and Rhizopogon vesiculosus (Basidiomycota: Boletales) reveals a divergence of the mating type B locus.</title>
        <authorList>
            <person name="Mujic A.B."/>
            <person name="Kuo A."/>
            <person name="Tritt A."/>
            <person name="Lipzen A."/>
            <person name="Chen C."/>
            <person name="Johnson J."/>
            <person name="Sharma A."/>
            <person name="Barry K."/>
            <person name="Grigoriev I.V."/>
            <person name="Spatafora J.W."/>
        </authorList>
    </citation>
    <scope>NUCLEOTIDE SEQUENCE [LARGE SCALE GENOMIC DNA]</scope>
    <source>
        <strain evidence="2 3">AM-OR11-056</strain>
    </source>
</reference>